<dbReference type="InterPro" id="IPR028087">
    <property type="entry name" value="Tad_N"/>
</dbReference>
<keyword evidence="1" id="KW-0472">Membrane</keyword>
<dbReference type="Proteomes" id="UP001235133">
    <property type="component" value="Unassembled WGS sequence"/>
</dbReference>
<evidence type="ECO:0000256" key="1">
    <source>
        <dbReference type="SAM" id="Phobius"/>
    </source>
</evidence>
<keyword evidence="1" id="KW-1133">Transmembrane helix</keyword>
<evidence type="ECO:0000313" key="3">
    <source>
        <dbReference type="EMBL" id="MDQ7877393.1"/>
    </source>
</evidence>
<feature type="transmembrane region" description="Helical" evidence="1">
    <location>
        <begin position="23"/>
        <end position="49"/>
    </location>
</feature>
<dbReference type="RefSeq" id="WP_308866832.1">
    <property type="nucleotide sequence ID" value="NZ_JAVFWO010000002.1"/>
</dbReference>
<keyword evidence="4" id="KW-1185">Reference proteome</keyword>
<keyword evidence="1" id="KW-0812">Transmembrane</keyword>
<sequence>MRAWLRTCARDRNVLVDDDEGSVLILTLGYAVLAIAVILVCTAATSLYLAQKQLAAVADAAALAAADGFELSIVGGEPLATLTDGGVHQTAAAMVGEIGDDARLISATTPDGVSARVTVAGQWHPPIVTVFVPDGVALEATATSRTALR</sequence>
<dbReference type="Pfam" id="PF13400">
    <property type="entry name" value="Tad"/>
    <property type="match status" value="1"/>
</dbReference>
<dbReference type="EMBL" id="JAVFWO010000002">
    <property type="protein sequence ID" value="MDQ7877393.1"/>
    <property type="molecule type" value="Genomic_DNA"/>
</dbReference>
<organism evidence="3 4">
    <name type="scientific">Microbacterium psychrotolerans</name>
    <dbReference type="NCBI Taxonomy" id="3068321"/>
    <lineage>
        <taxon>Bacteria</taxon>
        <taxon>Bacillati</taxon>
        <taxon>Actinomycetota</taxon>
        <taxon>Actinomycetes</taxon>
        <taxon>Micrococcales</taxon>
        <taxon>Microbacteriaceae</taxon>
        <taxon>Microbacterium</taxon>
    </lineage>
</organism>
<accession>A0ABU0YYI2</accession>
<comment type="caution">
    <text evidence="3">The sequence shown here is derived from an EMBL/GenBank/DDBJ whole genome shotgun (WGS) entry which is preliminary data.</text>
</comment>
<gene>
    <name evidence="3" type="ORF">Q9R08_05315</name>
</gene>
<feature type="domain" description="Putative Flp pilus-assembly TadG-like N-terminal" evidence="2">
    <location>
        <begin position="21"/>
        <end position="67"/>
    </location>
</feature>
<name>A0ABU0YYI2_9MICO</name>
<evidence type="ECO:0000259" key="2">
    <source>
        <dbReference type="Pfam" id="PF13400"/>
    </source>
</evidence>
<protein>
    <submittedName>
        <fullName evidence="3">Pilus assembly protein TadG-related protein</fullName>
    </submittedName>
</protein>
<evidence type="ECO:0000313" key="4">
    <source>
        <dbReference type="Proteomes" id="UP001235133"/>
    </source>
</evidence>
<proteinExistence type="predicted"/>
<reference evidence="3 4" key="1">
    <citation type="submission" date="2023-08" db="EMBL/GenBank/DDBJ databases">
        <title>Microbacterium psychrotolerans sp. nov., a psychrotolerant bacterium isolated from soil in Heilongjiang Province, China.</title>
        <authorList>
            <person name="An P."/>
            <person name="Zhao D."/>
            <person name="Xiang H."/>
        </authorList>
    </citation>
    <scope>NUCLEOTIDE SEQUENCE [LARGE SCALE GENOMIC DNA]</scope>
    <source>
        <strain evidence="3 4">QXD-8</strain>
    </source>
</reference>